<accession>A0ABW2H0Y7</accession>
<dbReference type="EMBL" id="JBHTAC010000032">
    <property type="protein sequence ID" value="MFC7245910.1"/>
    <property type="molecule type" value="Genomic_DNA"/>
</dbReference>
<evidence type="ECO:0000256" key="1">
    <source>
        <dbReference type="SAM" id="Phobius"/>
    </source>
</evidence>
<keyword evidence="1" id="KW-0472">Membrane</keyword>
<comment type="caution">
    <text evidence="2">The sequence shown here is derived from an EMBL/GenBank/DDBJ whole genome shotgun (WGS) entry which is preliminary data.</text>
</comment>
<organism evidence="2 3">
    <name type="scientific">Catellatospora aurea</name>
    <dbReference type="NCBI Taxonomy" id="1337874"/>
    <lineage>
        <taxon>Bacteria</taxon>
        <taxon>Bacillati</taxon>
        <taxon>Actinomycetota</taxon>
        <taxon>Actinomycetes</taxon>
        <taxon>Micromonosporales</taxon>
        <taxon>Micromonosporaceae</taxon>
        <taxon>Catellatospora</taxon>
    </lineage>
</organism>
<gene>
    <name evidence="2" type="ORF">ACFQO7_25825</name>
</gene>
<reference evidence="3" key="1">
    <citation type="journal article" date="2019" name="Int. J. Syst. Evol. Microbiol.">
        <title>The Global Catalogue of Microorganisms (GCM) 10K type strain sequencing project: providing services to taxonomists for standard genome sequencing and annotation.</title>
        <authorList>
            <consortium name="The Broad Institute Genomics Platform"/>
            <consortium name="The Broad Institute Genome Sequencing Center for Infectious Disease"/>
            <person name="Wu L."/>
            <person name="Ma J."/>
        </authorList>
    </citation>
    <scope>NUCLEOTIDE SEQUENCE [LARGE SCALE GENOMIC DNA]</scope>
    <source>
        <strain evidence="3">CGMCC 1.9106</strain>
    </source>
</reference>
<proteinExistence type="predicted"/>
<name>A0ABW2H0Y7_9ACTN</name>
<evidence type="ECO:0000313" key="3">
    <source>
        <dbReference type="Proteomes" id="UP001596392"/>
    </source>
</evidence>
<sequence length="101" mass="10472">MRRFHLFFAAAVALDLTAVALILLAFADHAGTSIPPQDATPAVAAAHAAAVEQTSAHLLQAVVASAVLGAVATMFIVLGTRARRREREAAADSVGTVLQRQ</sequence>
<keyword evidence="1" id="KW-1133">Transmembrane helix</keyword>
<protein>
    <submittedName>
        <fullName evidence="2">Uncharacterized protein</fullName>
    </submittedName>
</protein>
<evidence type="ECO:0000313" key="2">
    <source>
        <dbReference type="EMBL" id="MFC7245910.1"/>
    </source>
</evidence>
<dbReference type="Proteomes" id="UP001596392">
    <property type="component" value="Unassembled WGS sequence"/>
</dbReference>
<keyword evidence="3" id="KW-1185">Reference proteome</keyword>
<keyword evidence="1" id="KW-0812">Transmembrane</keyword>
<dbReference type="RefSeq" id="WP_376808789.1">
    <property type="nucleotide sequence ID" value="NZ_JBHTAC010000032.1"/>
</dbReference>
<feature type="transmembrane region" description="Helical" evidence="1">
    <location>
        <begin position="57"/>
        <end position="78"/>
    </location>
</feature>